<keyword evidence="1" id="KW-0812">Transmembrane</keyword>
<proteinExistence type="predicted"/>
<keyword evidence="1" id="KW-0472">Membrane</keyword>
<dbReference type="Proteomes" id="UP000276133">
    <property type="component" value="Unassembled WGS sequence"/>
</dbReference>
<sequence>MESSKASESKFRKNSEENGISLGDVVKNLVVISLPHLALIVIFVVYILVGAAILKEIENDQTLHSLDGIKIVPQESSILAKVKEQNKIYMSNCQSFNEKLNLFIEESLNTELNIEKSQDDQLESQSIKFIYNFSLKQNEISKNINILIDENLPNFESTRQSKTLAEKIHKNEQKRIFEWNLRQSIYFIGSLVTTLEN</sequence>
<keyword evidence="1" id="KW-1133">Transmembrane helix</keyword>
<evidence type="ECO:0000313" key="2">
    <source>
        <dbReference type="EMBL" id="RNA41628.1"/>
    </source>
</evidence>
<dbReference type="Gene3D" id="1.10.287.70">
    <property type="match status" value="1"/>
</dbReference>
<accession>A0A3M7T1C0</accession>
<comment type="caution">
    <text evidence="2">The sequence shown here is derived from an EMBL/GenBank/DDBJ whole genome shotgun (WGS) entry which is preliminary data.</text>
</comment>
<name>A0A3M7T1C0_BRAPC</name>
<evidence type="ECO:0000256" key="1">
    <source>
        <dbReference type="SAM" id="Phobius"/>
    </source>
</evidence>
<organism evidence="2 3">
    <name type="scientific">Brachionus plicatilis</name>
    <name type="common">Marine rotifer</name>
    <name type="synonym">Brachionus muelleri</name>
    <dbReference type="NCBI Taxonomy" id="10195"/>
    <lineage>
        <taxon>Eukaryota</taxon>
        <taxon>Metazoa</taxon>
        <taxon>Spiralia</taxon>
        <taxon>Gnathifera</taxon>
        <taxon>Rotifera</taxon>
        <taxon>Eurotatoria</taxon>
        <taxon>Monogononta</taxon>
        <taxon>Pseudotrocha</taxon>
        <taxon>Ploima</taxon>
        <taxon>Brachionidae</taxon>
        <taxon>Brachionus</taxon>
    </lineage>
</organism>
<gene>
    <name evidence="2" type="ORF">BpHYR1_004000</name>
</gene>
<dbReference type="EMBL" id="REGN01000478">
    <property type="protein sequence ID" value="RNA41628.1"/>
    <property type="molecule type" value="Genomic_DNA"/>
</dbReference>
<reference evidence="2 3" key="1">
    <citation type="journal article" date="2018" name="Sci. Rep.">
        <title>Genomic signatures of local adaptation to the degree of environmental predictability in rotifers.</title>
        <authorList>
            <person name="Franch-Gras L."/>
            <person name="Hahn C."/>
            <person name="Garcia-Roger E.M."/>
            <person name="Carmona M.J."/>
            <person name="Serra M."/>
            <person name="Gomez A."/>
        </authorList>
    </citation>
    <scope>NUCLEOTIDE SEQUENCE [LARGE SCALE GENOMIC DNA]</scope>
    <source>
        <strain evidence="2">HYR1</strain>
    </source>
</reference>
<dbReference type="AlphaFoldDB" id="A0A3M7T1C0"/>
<evidence type="ECO:0000313" key="3">
    <source>
        <dbReference type="Proteomes" id="UP000276133"/>
    </source>
</evidence>
<protein>
    <submittedName>
        <fullName evidence="2">Uncharacterized protein</fullName>
    </submittedName>
</protein>
<feature type="transmembrane region" description="Helical" evidence="1">
    <location>
        <begin position="29"/>
        <end position="54"/>
    </location>
</feature>
<keyword evidence="3" id="KW-1185">Reference proteome</keyword>